<evidence type="ECO:0000313" key="3">
    <source>
        <dbReference type="Proteomes" id="UP000196027"/>
    </source>
</evidence>
<accession>A0A1Y0I6G0</accession>
<keyword evidence="1" id="KW-1133">Transmembrane helix</keyword>
<organism evidence="2 3">
    <name type="scientific">Oleiphilus messinensis</name>
    <dbReference type="NCBI Taxonomy" id="141451"/>
    <lineage>
        <taxon>Bacteria</taxon>
        <taxon>Pseudomonadati</taxon>
        <taxon>Pseudomonadota</taxon>
        <taxon>Gammaproteobacteria</taxon>
        <taxon>Oceanospirillales</taxon>
        <taxon>Oleiphilaceae</taxon>
        <taxon>Oleiphilus</taxon>
    </lineage>
</organism>
<keyword evidence="1" id="KW-0812">Transmembrane</keyword>
<dbReference type="KEGG" id="ome:OLMES_1297"/>
<dbReference type="Proteomes" id="UP000196027">
    <property type="component" value="Chromosome"/>
</dbReference>
<sequence length="174" mass="19931">MMNVIRTILPVLFLIFLWSLFILNNLWRFLPEFAELQTFITVPLVVQILFFLIVTALVLLQLTRRSRFTQSVAICVFSTLGILSCYQVVLSNSMNSISIGIIPLFERNVRFADIKEIKFEPELRVVTNSDAYRIYTGVYPFGLDASSLKKQLLSYGNCTSEVDGECVDLQFAWP</sequence>
<dbReference type="EMBL" id="CP021425">
    <property type="protein sequence ID" value="ARU55376.1"/>
    <property type="molecule type" value="Genomic_DNA"/>
</dbReference>
<feature type="transmembrane region" description="Helical" evidence="1">
    <location>
        <begin position="7"/>
        <end position="27"/>
    </location>
</feature>
<feature type="transmembrane region" description="Helical" evidence="1">
    <location>
        <begin position="39"/>
        <end position="60"/>
    </location>
</feature>
<name>A0A1Y0I6G0_9GAMM</name>
<gene>
    <name evidence="2" type="ORF">OLMES_1297</name>
</gene>
<evidence type="ECO:0000256" key="1">
    <source>
        <dbReference type="SAM" id="Phobius"/>
    </source>
</evidence>
<keyword evidence="3" id="KW-1185">Reference proteome</keyword>
<feature type="transmembrane region" description="Helical" evidence="1">
    <location>
        <begin position="72"/>
        <end position="89"/>
    </location>
</feature>
<dbReference type="AlphaFoldDB" id="A0A1Y0I6G0"/>
<keyword evidence="1" id="KW-0472">Membrane</keyword>
<protein>
    <submittedName>
        <fullName evidence="2">Uncharacterized protein</fullName>
    </submittedName>
</protein>
<proteinExistence type="predicted"/>
<evidence type="ECO:0000313" key="2">
    <source>
        <dbReference type="EMBL" id="ARU55376.1"/>
    </source>
</evidence>
<reference evidence="2 3" key="1">
    <citation type="submission" date="2017-05" db="EMBL/GenBank/DDBJ databases">
        <title>Genomic insights into alkan degradation activity of Oleiphilus messinensis.</title>
        <authorList>
            <person name="Kozyavkin S.A."/>
            <person name="Slesarev A.I."/>
            <person name="Golyshin P.N."/>
            <person name="Korzhenkov A."/>
            <person name="Golyshina O.N."/>
            <person name="Toshchakov S.V."/>
        </authorList>
    </citation>
    <scope>NUCLEOTIDE SEQUENCE [LARGE SCALE GENOMIC DNA]</scope>
    <source>
        <strain evidence="2 3">ME102</strain>
    </source>
</reference>